<comment type="caution">
    <text evidence="2">The sequence shown here is derived from an EMBL/GenBank/DDBJ whole genome shotgun (WGS) entry which is preliminary data.</text>
</comment>
<feature type="region of interest" description="Disordered" evidence="1">
    <location>
        <begin position="1019"/>
        <end position="1070"/>
    </location>
</feature>
<feature type="region of interest" description="Disordered" evidence="1">
    <location>
        <begin position="199"/>
        <end position="219"/>
    </location>
</feature>
<dbReference type="AlphaFoldDB" id="A0A8X6YRZ7"/>
<dbReference type="Proteomes" id="UP000886998">
    <property type="component" value="Unassembled WGS sequence"/>
</dbReference>
<feature type="region of interest" description="Disordered" evidence="1">
    <location>
        <begin position="524"/>
        <end position="549"/>
    </location>
</feature>
<protein>
    <submittedName>
        <fullName evidence="2">Uncharacterized protein</fullName>
    </submittedName>
</protein>
<feature type="region of interest" description="Disordered" evidence="1">
    <location>
        <begin position="114"/>
        <end position="138"/>
    </location>
</feature>
<sequence length="1082" mass="123430">MEISGNQDLSNNLKYNTPRNKSLLESASTVKASFFEGMKTFYKGLIYNIKTDVTSEKRGEENKKRKNHSSYLSSKRIKQESKSSESCSDDAELSIIHNNSSTLEIGKEDFGNFKHDSDWKQEDESESPANNSTNNNKFSSGYINSNQISSFQFESSFVKQILDLSNKSPNGLPQLSVDKSSDLKNVTHIQTTNLKNDFKKDDSFEKTSPEYKNSFDDDSQKDCSSFDSYHLFDKASSSKEPVELYTLFNSNIINSEIINDIQTSSLTSEHRNDQSSLRASPSCVYVENNIQSNPDSAIGIISLEHDSDNSNCSFHTAVSDPDTLEPSSLDEICNSSFESLQMQRESNIQKNNFELMEKYCNTLNNSSTDDKNSSPVAITVSSEIVTCEKKGESSTGVRENESLNCDYNSSWHFNSSEELKSQTESLHQNFMEKAEKRNNTFHDKFKLKAKQQALNKDSSKGQKETPINNNTSDNSTFQFGPKKFMTIGGRITLHSNKKNNGYLKNRFSDSKVIRKPLTPDTLLSACTPSPSFQKRRRLRSDKRKRNRKVKNELKEYNLITHYKKDSEIANKCRRMQNVAYEVQKAEKTSLPYSEELQIKVNSSKQFPNEYLLPINLQKNEPSSVFSPLQKYDDVGRKCTTKKEKYLTIPFNERQKPDCIGLQDKTTNSSFLKPSTSVSEAQESHGLKEDTSLKRVTKSFESCKKNLPLLFSIDDKAEKSSNLAMDKRLHNPIPETITKEQDLRNPTFQKHVQENLNLPSKHEEESNIRKTNTELIEKQNIINCVQHITNSKKRKIVLKKKYDPSLTASINSKDKTSETWEVKTGKTANKIGKGIPPLILHRPPRVFNNLNKNPSDSLKIINFIDRERSYANQKSIEAKKTQIFRPIRCNEHSKGTTDSKPMHFKSNRSLFTTPKRDNIERVFSVLSPRCQSAPPFPIKNPIEFSDKFEEKHLFEELNLEVPSKSLIPQNNNLESEMSNVIPSKNEVLECNKSCVNNYDSEPWSPTKFLIKCVKQSTNETEKNSIDKQGSQLEKPKSSPNLRKSSDRKAKTKALILLKQTTSKRSVRSKRKPTVENGLYEVMV</sequence>
<accession>A0A8X6YRZ7</accession>
<name>A0A8X6YRZ7_9ARAC</name>
<evidence type="ECO:0000313" key="2">
    <source>
        <dbReference type="EMBL" id="GFY75898.1"/>
    </source>
</evidence>
<feature type="region of interest" description="Disordered" evidence="1">
    <location>
        <begin position="56"/>
        <end position="90"/>
    </location>
</feature>
<feature type="compositionally biased region" description="Polar residues" evidence="1">
    <location>
        <begin position="663"/>
        <end position="680"/>
    </location>
</feature>
<organism evidence="2 3">
    <name type="scientific">Trichonephila inaurata madagascariensis</name>
    <dbReference type="NCBI Taxonomy" id="2747483"/>
    <lineage>
        <taxon>Eukaryota</taxon>
        <taxon>Metazoa</taxon>
        <taxon>Ecdysozoa</taxon>
        <taxon>Arthropoda</taxon>
        <taxon>Chelicerata</taxon>
        <taxon>Arachnida</taxon>
        <taxon>Araneae</taxon>
        <taxon>Araneomorphae</taxon>
        <taxon>Entelegynae</taxon>
        <taxon>Araneoidea</taxon>
        <taxon>Nephilidae</taxon>
        <taxon>Trichonephila</taxon>
        <taxon>Trichonephila inaurata</taxon>
    </lineage>
</organism>
<keyword evidence="3" id="KW-1185">Reference proteome</keyword>
<dbReference type="OrthoDB" id="6449581at2759"/>
<proteinExistence type="predicted"/>
<evidence type="ECO:0000256" key="1">
    <source>
        <dbReference type="SAM" id="MobiDB-lite"/>
    </source>
</evidence>
<feature type="compositionally biased region" description="Polar residues" evidence="1">
    <location>
        <begin position="465"/>
        <end position="478"/>
    </location>
</feature>
<feature type="region of interest" description="Disordered" evidence="1">
    <location>
        <begin position="659"/>
        <end position="689"/>
    </location>
</feature>
<reference evidence="2" key="1">
    <citation type="submission" date="2020-08" db="EMBL/GenBank/DDBJ databases">
        <title>Multicomponent nature underlies the extraordinary mechanical properties of spider dragline silk.</title>
        <authorList>
            <person name="Kono N."/>
            <person name="Nakamura H."/>
            <person name="Mori M."/>
            <person name="Yoshida Y."/>
            <person name="Ohtoshi R."/>
            <person name="Malay A.D."/>
            <person name="Moran D.A.P."/>
            <person name="Tomita M."/>
            <person name="Numata K."/>
            <person name="Arakawa K."/>
        </authorList>
    </citation>
    <scope>NUCLEOTIDE SEQUENCE</scope>
</reference>
<evidence type="ECO:0000313" key="3">
    <source>
        <dbReference type="Proteomes" id="UP000886998"/>
    </source>
</evidence>
<dbReference type="EMBL" id="BMAV01021671">
    <property type="protein sequence ID" value="GFY75898.1"/>
    <property type="molecule type" value="Genomic_DNA"/>
</dbReference>
<gene>
    <name evidence="2" type="ORF">TNIN_74561</name>
</gene>
<feature type="region of interest" description="Disordered" evidence="1">
    <location>
        <begin position="450"/>
        <end position="479"/>
    </location>
</feature>
<feature type="compositionally biased region" description="Basic residues" evidence="1">
    <location>
        <begin position="533"/>
        <end position="548"/>
    </location>
</feature>
<feature type="compositionally biased region" description="Polar residues" evidence="1">
    <location>
        <begin position="127"/>
        <end position="138"/>
    </location>
</feature>
<feature type="compositionally biased region" description="Polar residues" evidence="1">
    <location>
        <begin position="1025"/>
        <end position="1041"/>
    </location>
</feature>